<name>A0A1G2B350_9BACT</name>
<dbReference type="AlphaFoldDB" id="A0A1G2B350"/>
<keyword evidence="1" id="KW-1133">Transmembrane helix</keyword>
<organism evidence="2 3">
    <name type="scientific">Candidatus Kerfeldbacteria bacterium RIFCSPLOWO2_01_FULL_48_11</name>
    <dbReference type="NCBI Taxonomy" id="1798543"/>
    <lineage>
        <taxon>Bacteria</taxon>
        <taxon>Candidatus Kerfeldiibacteriota</taxon>
    </lineage>
</organism>
<proteinExistence type="predicted"/>
<keyword evidence="1" id="KW-0472">Membrane</keyword>
<feature type="transmembrane region" description="Helical" evidence="1">
    <location>
        <begin position="28"/>
        <end position="50"/>
    </location>
</feature>
<evidence type="ECO:0000256" key="1">
    <source>
        <dbReference type="SAM" id="Phobius"/>
    </source>
</evidence>
<feature type="transmembrane region" description="Helical" evidence="1">
    <location>
        <begin position="62"/>
        <end position="87"/>
    </location>
</feature>
<dbReference type="EMBL" id="MHKE01000015">
    <property type="protein sequence ID" value="OGY83136.1"/>
    <property type="molecule type" value="Genomic_DNA"/>
</dbReference>
<sequence length="350" mass="38976">MRIEKPTLEEQVIKDQKEKPLPQPMVKMVILACLTVLSMGLFWYSVAGVFNSQLDLSFRLEMILAIALSALAFSLMFAVVGISSVLIDRHLFFLGASIIGGLVHFIFFPVTWANCIAVLSLIVAFIVWKQNIRADLKSRLKFLVGRVILVGVHTAISIVLIAVSFTYYAYLNEDQSSDRFVGGFIDAMVVSANNVLPKYVSYYDPEMTLDEFILESSQSSIEEMSTIPTENIIGDAVREAIDSAQGAVLGQARAQFLDTFGIQANGDEPMGSVVRKIVSSRIDSVVDPYRTFLPAILALSLFFVLKLFTIVLKPLIQFFSFVFYKLLLIVGFVRIAKVVTEKERIELTDA</sequence>
<evidence type="ECO:0000313" key="3">
    <source>
        <dbReference type="Proteomes" id="UP000179164"/>
    </source>
</evidence>
<comment type="caution">
    <text evidence="2">The sequence shown here is derived from an EMBL/GenBank/DDBJ whole genome shotgun (WGS) entry which is preliminary data.</text>
</comment>
<feature type="transmembrane region" description="Helical" evidence="1">
    <location>
        <begin position="93"/>
        <end position="126"/>
    </location>
</feature>
<reference evidence="2 3" key="1">
    <citation type="journal article" date="2016" name="Nat. Commun.">
        <title>Thousands of microbial genomes shed light on interconnected biogeochemical processes in an aquifer system.</title>
        <authorList>
            <person name="Anantharaman K."/>
            <person name="Brown C.T."/>
            <person name="Hug L.A."/>
            <person name="Sharon I."/>
            <person name="Castelle C.J."/>
            <person name="Probst A.J."/>
            <person name="Thomas B.C."/>
            <person name="Singh A."/>
            <person name="Wilkins M.J."/>
            <person name="Karaoz U."/>
            <person name="Brodie E.L."/>
            <person name="Williams K.H."/>
            <person name="Hubbard S.S."/>
            <person name="Banfield J.F."/>
        </authorList>
    </citation>
    <scope>NUCLEOTIDE SEQUENCE [LARGE SCALE GENOMIC DNA]</scope>
</reference>
<feature type="transmembrane region" description="Helical" evidence="1">
    <location>
        <begin position="180"/>
        <end position="197"/>
    </location>
</feature>
<feature type="transmembrane region" description="Helical" evidence="1">
    <location>
        <begin position="318"/>
        <end position="336"/>
    </location>
</feature>
<protein>
    <submittedName>
        <fullName evidence="2">Uncharacterized protein</fullName>
    </submittedName>
</protein>
<keyword evidence="1" id="KW-0812">Transmembrane</keyword>
<gene>
    <name evidence="2" type="ORF">A2898_02575</name>
</gene>
<feature type="transmembrane region" description="Helical" evidence="1">
    <location>
        <begin position="291"/>
        <end position="312"/>
    </location>
</feature>
<dbReference type="Proteomes" id="UP000179164">
    <property type="component" value="Unassembled WGS sequence"/>
</dbReference>
<feature type="transmembrane region" description="Helical" evidence="1">
    <location>
        <begin position="147"/>
        <end position="168"/>
    </location>
</feature>
<evidence type="ECO:0000313" key="2">
    <source>
        <dbReference type="EMBL" id="OGY83136.1"/>
    </source>
</evidence>
<accession>A0A1G2B350</accession>